<dbReference type="RefSeq" id="WP_369602693.1">
    <property type="nucleotide sequence ID" value="NZ_CP154858.1"/>
</dbReference>
<accession>A0AB39V0N4</accession>
<dbReference type="SUPFAM" id="SSF53474">
    <property type="entry name" value="alpha/beta-Hydrolases"/>
    <property type="match status" value="1"/>
</dbReference>
<sequence length="215" mass="23197">MKVLFYGGWAVLQPLLRSIWERALPEAWQVRWVALDGVSRTGPAGDMPFDLVAGWSLGGQEAVRLAAAHGCPVVTLGSGPRFVVAGNAQRQAWLAAFCRDFRQSPEKTLRRFALLLAQGAGHSREALREIQAGLTDGLAERMAGLSAGLQALAEQDLTAEWAATSSRRLSIVFGQDAVFPCEAPDAATVILPGGHLPDADQCRRIRTLLETHHGH</sequence>
<organism evidence="1">
    <name type="scientific">Thermohahella caldifontis</name>
    <dbReference type="NCBI Taxonomy" id="3142973"/>
    <lineage>
        <taxon>Bacteria</taxon>
        <taxon>Pseudomonadati</taxon>
        <taxon>Pseudomonadota</taxon>
        <taxon>Gammaproteobacteria</taxon>
        <taxon>Oceanospirillales</taxon>
        <taxon>Hahellaceae</taxon>
        <taxon>Thermohahella</taxon>
    </lineage>
</organism>
<proteinExistence type="predicted"/>
<dbReference type="InterPro" id="IPR029058">
    <property type="entry name" value="AB_hydrolase_fold"/>
</dbReference>
<evidence type="ECO:0000313" key="1">
    <source>
        <dbReference type="EMBL" id="XDT73712.1"/>
    </source>
</evidence>
<dbReference type="Gene3D" id="3.40.50.1820">
    <property type="entry name" value="alpha/beta hydrolase"/>
    <property type="match status" value="1"/>
</dbReference>
<name>A0AB39V0N4_9GAMM</name>
<protein>
    <submittedName>
        <fullName evidence="1">Uncharacterized protein</fullName>
    </submittedName>
</protein>
<reference evidence="1" key="1">
    <citation type="submission" date="2024-05" db="EMBL/GenBank/DDBJ databases">
        <title>Genome sequencing of novel strain.</title>
        <authorList>
            <person name="Ganbat D."/>
            <person name="Ganbat S."/>
            <person name="Lee S.-J."/>
        </authorList>
    </citation>
    <scope>NUCLEOTIDE SEQUENCE</scope>
    <source>
        <strain evidence="1">SMD15-11</strain>
    </source>
</reference>
<dbReference type="AlphaFoldDB" id="A0AB39V0N4"/>
<dbReference type="KEGG" id="tcd:AAIA72_07020"/>
<gene>
    <name evidence="1" type="ORF">AAIA72_07020</name>
</gene>
<dbReference type="EMBL" id="CP154858">
    <property type="protein sequence ID" value="XDT73712.1"/>
    <property type="molecule type" value="Genomic_DNA"/>
</dbReference>